<dbReference type="PANTHER" id="PTHR46041:SF2">
    <property type="entry name" value="MITOCHONDRIAL INNER MEMBRANE PROTEASE SUBUNIT 2"/>
    <property type="match status" value="1"/>
</dbReference>
<dbReference type="CDD" id="cd06530">
    <property type="entry name" value="S26_SPase_I"/>
    <property type="match status" value="1"/>
</dbReference>
<feature type="active site" evidence="10">
    <location>
        <position position="103"/>
    </location>
</feature>
<evidence type="ECO:0000256" key="11">
    <source>
        <dbReference type="RuleBase" id="RU362041"/>
    </source>
</evidence>
<dbReference type="AlphaFoldDB" id="A0A9W9AGI8"/>
<keyword evidence="6 11" id="KW-0378">Hydrolase</keyword>
<comment type="subcellular location">
    <subcellularLocation>
        <location evidence="1">Mitochondrion inner membrane</location>
        <topology evidence="1">Single-pass membrane protein</topology>
    </subcellularLocation>
</comment>
<evidence type="ECO:0000259" key="12">
    <source>
        <dbReference type="Pfam" id="PF10502"/>
    </source>
</evidence>
<evidence type="ECO:0000256" key="10">
    <source>
        <dbReference type="PIRSR" id="PIRSR600223-1"/>
    </source>
</evidence>
<dbReference type="EMBL" id="JANVFS010000014">
    <property type="protein sequence ID" value="KAJ4481410.1"/>
    <property type="molecule type" value="Genomic_DNA"/>
</dbReference>
<accession>A0A9W9AGI8</accession>
<keyword evidence="8 11" id="KW-0496">Mitochondrion</keyword>
<dbReference type="InterPro" id="IPR000223">
    <property type="entry name" value="Pept_S26A_signal_pept_1"/>
</dbReference>
<evidence type="ECO:0000256" key="2">
    <source>
        <dbReference type="ARBA" id="ARBA00007066"/>
    </source>
</evidence>
<evidence type="ECO:0000256" key="3">
    <source>
        <dbReference type="ARBA" id="ARBA00022670"/>
    </source>
</evidence>
<comment type="similarity">
    <text evidence="2">Belongs to the peptidase S26 family. IMP2 subfamily.</text>
</comment>
<evidence type="ECO:0000256" key="5">
    <source>
        <dbReference type="ARBA" id="ARBA00022792"/>
    </source>
</evidence>
<evidence type="ECO:0000313" key="13">
    <source>
        <dbReference type="EMBL" id="KAJ4481410.1"/>
    </source>
</evidence>
<feature type="transmembrane region" description="Helical" evidence="11">
    <location>
        <begin position="27"/>
        <end position="45"/>
    </location>
</feature>
<reference evidence="13" key="2">
    <citation type="journal article" date="2023" name="Proc. Natl. Acad. Sci. U.S.A.">
        <title>A global phylogenomic analysis of the shiitake genus Lentinula.</title>
        <authorList>
            <person name="Sierra-Patev S."/>
            <person name="Min B."/>
            <person name="Naranjo-Ortiz M."/>
            <person name="Looney B."/>
            <person name="Konkel Z."/>
            <person name="Slot J.C."/>
            <person name="Sakamoto Y."/>
            <person name="Steenwyk J.L."/>
            <person name="Rokas A."/>
            <person name="Carro J."/>
            <person name="Camarero S."/>
            <person name="Ferreira P."/>
            <person name="Molpeceres G."/>
            <person name="Ruiz-Duenas F.J."/>
            <person name="Serrano A."/>
            <person name="Henrissat B."/>
            <person name="Drula E."/>
            <person name="Hughes K.W."/>
            <person name="Mata J.L."/>
            <person name="Ishikawa N.K."/>
            <person name="Vargas-Isla R."/>
            <person name="Ushijima S."/>
            <person name="Smith C.A."/>
            <person name="Donoghue J."/>
            <person name="Ahrendt S."/>
            <person name="Andreopoulos W."/>
            <person name="He G."/>
            <person name="LaButti K."/>
            <person name="Lipzen A."/>
            <person name="Ng V."/>
            <person name="Riley R."/>
            <person name="Sandor L."/>
            <person name="Barry K."/>
            <person name="Martinez A.T."/>
            <person name="Xiao Y."/>
            <person name="Gibbons J.G."/>
            <person name="Terashima K."/>
            <person name="Grigoriev I.V."/>
            <person name="Hibbett D."/>
        </authorList>
    </citation>
    <scope>NUCLEOTIDE SEQUENCE</scope>
    <source>
        <strain evidence="13">Sp2 HRB7682 ss15</strain>
    </source>
</reference>
<dbReference type="GO" id="GO:0042720">
    <property type="term" value="C:mitochondrial inner membrane peptidase complex"/>
    <property type="evidence" value="ECO:0007669"/>
    <property type="project" value="InterPro"/>
</dbReference>
<dbReference type="NCBIfam" id="TIGR02227">
    <property type="entry name" value="sigpep_I_bact"/>
    <property type="match status" value="1"/>
</dbReference>
<keyword evidence="4 11" id="KW-0812">Transmembrane</keyword>
<dbReference type="InterPro" id="IPR037730">
    <property type="entry name" value="IMP2"/>
</dbReference>
<evidence type="ECO:0000313" key="14">
    <source>
        <dbReference type="Proteomes" id="UP001150238"/>
    </source>
</evidence>
<dbReference type="GO" id="GO:0006627">
    <property type="term" value="P:protein processing involved in protein targeting to mitochondrion"/>
    <property type="evidence" value="ECO:0007669"/>
    <property type="project" value="InterPro"/>
</dbReference>
<evidence type="ECO:0000256" key="7">
    <source>
        <dbReference type="ARBA" id="ARBA00022989"/>
    </source>
</evidence>
<proteinExistence type="inferred from homology"/>
<dbReference type="InterPro" id="IPR019533">
    <property type="entry name" value="Peptidase_S26"/>
</dbReference>
<feature type="active site" evidence="10">
    <location>
        <position position="54"/>
    </location>
</feature>
<dbReference type="SUPFAM" id="SSF51306">
    <property type="entry name" value="LexA/Signal peptidase"/>
    <property type="match status" value="1"/>
</dbReference>
<comment type="caution">
    <text evidence="13">The sequence shown here is derived from an EMBL/GenBank/DDBJ whole genome shotgun (WGS) entry which is preliminary data.</text>
</comment>
<name>A0A9W9AGI8_9AGAR</name>
<reference evidence="13" key="1">
    <citation type="submission" date="2022-08" db="EMBL/GenBank/DDBJ databases">
        <authorList>
            <consortium name="DOE Joint Genome Institute"/>
            <person name="Min B."/>
            <person name="Riley R."/>
            <person name="Sierra-Patev S."/>
            <person name="Naranjo-Ortiz M."/>
            <person name="Looney B."/>
            <person name="Konkel Z."/>
            <person name="Slot J.C."/>
            <person name="Sakamoto Y."/>
            <person name="Steenwyk J.L."/>
            <person name="Rokas A."/>
            <person name="Carro J."/>
            <person name="Camarero S."/>
            <person name="Ferreira P."/>
            <person name="Molpeceres G."/>
            <person name="Ruiz-Duenas F.J."/>
            <person name="Serrano A."/>
            <person name="Henrissat B."/>
            <person name="Drula E."/>
            <person name="Hughes K.W."/>
            <person name="Mata J.L."/>
            <person name="Ishikawa N.K."/>
            <person name="Vargas-Isla R."/>
            <person name="Ushijima S."/>
            <person name="Smith C.A."/>
            <person name="Ahrendt S."/>
            <person name="Andreopoulos W."/>
            <person name="He G."/>
            <person name="Labutti K."/>
            <person name="Lipzen A."/>
            <person name="Ng V."/>
            <person name="Sandor L."/>
            <person name="Barry K."/>
            <person name="Martinez A.T."/>
            <person name="Xiao Y."/>
            <person name="Gibbons J.G."/>
            <person name="Terashima K."/>
            <person name="Hibbett D.S."/>
            <person name="Grigoriev I.V."/>
        </authorList>
    </citation>
    <scope>NUCLEOTIDE SEQUENCE</scope>
    <source>
        <strain evidence="13">Sp2 HRB7682 ss15</strain>
    </source>
</reference>
<evidence type="ECO:0000256" key="4">
    <source>
        <dbReference type="ARBA" id="ARBA00022692"/>
    </source>
</evidence>
<dbReference type="Pfam" id="PF10502">
    <property type="entry name" value="Peptidase_S26"/>
    <property type="match status" value="1"/>
</dbReference>
<sequence>MRPSVLHRQNRPWHNLVGPLKPLTKSSWSYIYWFPTVFVVSYYFYNLKIVSGRSMQPTLNPDSSLWRDVGLFNRYAIHTKLEFKRGDIVALRSPEDPTRVLVKRIVALAGDRVTTLPPYPDPVILVPQGKTWIEGDEPFHSDDSNRFGPVPLSLIESRLVAVVWPPSRFGHLYRPTSVDQDTSTPHKHSAYRLAMAELERQRWRNNRVTVVPRSSP</sequence>
<protein>
    <recommendedName>
        <fullName evidence="11">Mitochondrial inner membrane protease subunit</fullName>
        <ecNumber evidence="11">3.4.21.-</ecNumber>
    </recommendedName>
</protein>
<organism evidence="13 14">
    <name type="scientific">Lentinula lateritia</name>
    <dbReference type="NCBI Taxonomy" id="40482"/>
    <lineage>
        <taxon>Eukaryota</taxon>
        <taxon>Fungi</taxon>
        <taxon>Dikarya</taxon>
        <taxon>Basidiomycota</taxon>
        <taxon>Agaricomycotina</taxon>
        <taxon>Agaricomycetes</taxon>
        <taxon>Agaricomycetidae</taxon>
        <taxon>Agaricales</taxon>
        <taxon>Marasmiineae</taxon>
        <taxon>Omphalotaceae</taxon>
        <taxon>Lentinula</taxon>
    </lineage>
</organism>
<evidence type="ECO:0000256" key="6">
    <source>
        <dbReference type="ARBA" id="ARBA00022801"/>
    </source>
</evidence>
<dbReference type="InterPro" id="IPR036286">
    <property type="entry name" value="LexA/Signal_pep-like_sf"/>
</dbReference>
<evidence type="ECO:0000256" key="1">
    <source>
        <dbReference type="ARBA" id="ARBA00004434"/>
    </source>
</evidence>
<dbReference type="GO" id="GO:0006465">
    <property type="term" value="P:signal peptide processing"/>
    <property type="evidence" value="ECO:0007669"/>
    <property type="project" value="InterPro"/>
</dbReference>
<dbReference type="Gene3D" id="2.10.109.10">
    <property type="entry name" value="Umud Fragment, subunit A"/>
    <property type="match status" value="1"/>
</dbReference>
<evidence type="ECO:0000256" key="9">
    <source>
        <dbReference type="ARBA" id="ARBA00023136"/>
    </source>
</evidence>
<gene>
    <name evidence="13" type="ORF">C8J55DRAFT_52108</name>
</gene>
<evidence type="ECO:0000256" key="8">
    <source>
        <dbReference type="ARBA" id="ARBA00023128"/>
    </source>
</evidence>
<feature type="domain" description="Peptidase S26" evidence="12">
    <location>
        <begin position="33"/>
        <end position="114"/>
    </location>
</feature>
<dbReference type="Proteomes" id="UP001150238">
    <property type="component" value="Unassembled WGS sequence"/>
</dbReference>
<dbReference type="PRINTS" id="PR00727">
    <property type="entry name" value="LEADERPTASE"/>
</dbReference>
<keyword evidence="9 11" id="KW-0472">Membrane</keyword>
<dbReference type="GO" id="GO:0004252">
    <property type="term" value="F:serine-type endopeptidase activity"/>
    <property type="evidence" value="ECO:0007669"/>
    <property type="project" value="InterPro"/>
</dbReference>
<dbReference type="PANTHER" id="PTHR46041">
    <property type="entry name" value="MITOCHONDRIAL INNER MEMBRANE PROTEASE SUBUNIT 2"/>
    <property type="match status" value="1"/>
</dbReference>
<keyword evidence="7 11" id="KW-1133">Transmembrane helix</keyword>
<keyword evidence="5 11" id="KW-0999">Mitochondrion inner membrane</keyword>
<keyword evidence="3 11" id="KW-0645">Protease</keyword>
<dbReference type="EC" id="3.4.21.-" evidence="11"/>